<dbReference type="InterPro" id="IPR007208">
    <property type="entry name" value="MrpF/PhaF-like"/>
</dbReference>
<evidence type="ECO:0000256" key="8">
    <source>
        <dbReference type="PIRNR" id="PIRNR028784"/>
    </source>
</evidence>
<keyword evidence="5 9" id="KW-0812">Transmembrane</keyword>
<feature type="transmembrane region" description="Helical" evidence="9">
    <location>
        <begin position="6"/>
        <end position="26"/>
    </location>
</feature>
<evidence type="ECO:0000313" key="11">
    <source>
        <dbReference type="Proteomes" id="UP000003121"/>
    </source>
</evidence>
<protein>
    <submittedName>
        <fullName evidence="10">Protein F of Na+/H+ antiporter of hypothetical pH adaptation potassium efflux system</fullName>
    </submittedName>
</protein>
<dbReference type="PIRSF" id="PIRSF028784">
    <property type="entry name" value="MrpF"/>
    <property type="match status" value="1"/>
</dbReference>
<name>A0ABN4AYB3_9BURK</name>
<keyword evidence="11" id="KW-1185">Reference proteome</keyword>
<dbReference type="Proteomes" id="UP000003121">
    <property type="component" value="Chromosome"/>
</dbReference>
<keyword evidence="8" id="KW-0050">Antiport</keyword>
<dbReference type="PANTHER" id="PTHR34702:SF1">
    <property type="entry name" value="NA(+)_H(+) ANTIPORTER SUBUNIT F"/>
    <property type="match status" value="1"/>
</dbReference>
<proteinExistence type="inferred from homology"/>
<keyword evidence="7 8" id="KW-0472">Membrane</keyword>
<dbReference type="RefSeq" id="WP_014840369.1">
    <property type="nucleotide sequence ID" value="NC_018108.1"/>
</dbReference>
<dbReference type="GeneID" id="79939025"/>
<evidence type="ECO:0000256" key="1">
    <source>
        <dbReference type="ARBA" id="ARBA00004651"/>
    </source>
</evidence>
<evidence type="ECO:0000256" key="5">
    <source>
        <dbReference type="ARBA" id="ARBA00022692"/>
    </source>
</evidence>
<keyword evidence="4 8" id="KW-1003">Cell membrane</keyword>
<evidence type="ECO:0000313" key="10">
    <source>
        <dbReference type="EMBL" id="AFN35899.1"/>
    </source>
</evidence>
<evidence type="ECO:0000256" key="7">
    <source>
        <dbReference type="ARBA" id="ARBA00023136"/>
    </source>
</evidence>
<dbReference type="NCBIfam" id="NF004812">
    <property type="entry name" value="PRK06161.1"/>
    <property type="match status" value="1"/>
</dbReference>
<dbReference type="Pfam" id="PF04066">
    <property type="entry name" value="MrpF_PhaF"/>
    <property type="match status" value="1"/>
</dbReference>
<reference evidence="10 11" key="1">
    <citation type="journal article" date="2012" name="Vet. Microbiol.">
        <title>Comparative genomic analyses of the Taylorellae.</title>
        <authorList>
            <person name="Hauser H."/>
            <person name="Richter D.C."/>
            <person name="van Tonder A."/>
            <person name="Clark L."/>
            <person name="Preston A."/>
        </authorList>
    </citation>
    <scope>NUCLEOTIDE SEQUENCE [LARGE SCALE GENOMIC DNA]</scope>
    <source>
        <strain evidence="10 11">ATCC 35865</strain>
    </source>
</reference>
<feature type="transmembrane region" description="Helical" evidence="9">
    <location>
        <begin position="38"/>
        <end position="59"/>
    </location>
</feature>
<feature type="transmembrane region" description="Helical" evidence="9">
    <location>
        <begin position="65"/>
        <end position="87"/>
    </location>
</feature>
<comment type="similarity">
    <text evidence="2 8">Belongs to the CPA3 antiporters (TC 2.A.63) subunit F family.</text>
</comment>
<evidence type="ECO:0000256" key="2">
    <source>
        <dbReference type="ARBA" id="ARBA00009212"/>
    </source>
</evidence>
<sequence>MSIDIIIYSIYYSLLCLSIGTLASVYRVFKGPSPEDRAWALDAIYINGMLIIVILGMLFQSSWYFEIAFLMALLGFVGTVALAKFLLRDEVIEP</sequence>
<keyword evidence="8" id="KW-0406">Ion transport</keyword>
<gene>
    <name evidence="10" type="primary">phaF</name>
    <name evidence="10" type="ORF">KUI_0825</name>
</gene>
<evidence type="ECO:0000256" key="6">
    <source>
        <dbReference type="ARBA" id="ARBA00022989"/>
    </source>
</evidence>
<organism evidence="10 11">
    <name type="scientific">Taylorella equigenitalis ATCC 35865</name>
    <dbReference type="NCBI Taxonomy" id="743973"/>
    <lineage>
        <taxon>Bacteria</taxon>
        <taxon>Pseudomonadati</taxon>
        <taxon>Pseudomonadota</taxon>
        <taxon>Betaproteobacteria</taxon>
        <taxon>Burkholderiales</taxon>
        <taxon>Alcaligenaceae</taxon>
        <taxon>Taylorella</taxon>
    </lineage>
</organism>
<comment type="subcellular location">
    <subcellularLocation>
        <location evidence="1 8">Cell membrane</location>
        <topology evidence="1 8">Multi-pass membrane protein</topology>
    </subcellularLocation>
</comment>
<evidence type="ECO:0000256" key="3">
    <source>
        <dbReference type="ARBA" id="ARBA00022448"/>
    </source>
</evidence>
<accession>A0ABN4AYB3</accession>
<evidence type="ECO:0000256" key="9">
    <source>
        <dbReference type="SAM" id="Phobius"/>
    </source>
</evidence>
<dbReference type="PANTHER" id="PTHR34702">
    <property type="entry name" value="NA(+)/H(+) ANTIPORTER SUBUNIT F1"/>
    <property type="match status" value="1"/>
</dbReference>
<keyword evidence="3 8" id="KW-0813">Transport</keyword>
<dbReference type="EMBL" id="CP003264">
    <property type="protein sequence ID" value="AFN35899.1"/>
    <property type="molecule type" value="Genomic_DNA"/>
</dbReference>
<keyword evidence="6 9" id="KW-1133">Transmembrane helix</keyword>
<evidence type="ECO:0000256" key="4">
    <source>
        <dbReference type="ARBA" id="ARBA00022475"/>
    </source>
</evidence>